<evidence type="ECO:0000313" key="2">
    <source>
        <dbReference type="Proteomes" id="UP001159405"/>
    </source>
</evidence>
<evidence type="ECO:0000313" key="1">
    <source>
        <dbReference type="EMBL" id="CAH3146329.1"/>
    </source>
</evidence>
<accession>A0ABN8PNJ9</accession>
<reference evidence="1 2" key="1">
    <citation type="submission" date="2022-05" db="EMBL/GenBank/DDBJ databases">
        <authorList>
            <consortium name="Genoscope - CEA"/>
            <person name="William W."/>
        </authorList>
    </citation>
    <scope>NUCLEOTIDE SEQUENCE [LARGE SCALE GENOMIC DNA]</scope>
</reference>
<proteinExistence type="predicted"/>
<dbReference type="Proteomes" id="UP001159405">
    <property type="component" value="Unassembled WGS sequence"/>
</dbReference>
<feature type="non-terminal residue" evidence="1">
    <location>
        <position position="195"/>
    </location>
</feature>
<gene>
    <name evidence="1" type="ORF">PLOB_00045008</name>
</gene>
<name>A0ABN8PNJ9_9CNID</name>
<organism evidence="1 2">
    <name type="scientific">Porites lobata</name>
    <dbReference type="NCBI Taxonomy" id="104759"/>
    <lineage>
        <taxon>Eukaryota</taxon>
        <taxon>Metazoa</taxon>
        <taxon>Cnidaria</taxon>
        <taxon>Anthozoa</taxon>
        <taxon>Hexacorallia</taxon>
        <taxon>Scleractinia</taxon>
        <taxon>Fungiina</taxon>
        <taxon>Poritidae</taxon>
        <taxon>Porites</taxon>
    </lineage>
</organism>
<dbReference type="EMBL" id="CALNXK010000078">
    <property type="protein sequence ID" value="CAH3146329.1"/>
    <property type="molecule type" value="Genomic_DNA"/>
</dbReference>
<sequence>MLLDKSYGVPINLTCNERETSKIDVSGISLFKSKRAIIANQVYPGIYAQSQSECQRTFHPVNMNKPAGCQLNLSGRKLSSDVMIVTVYRCLTTSDQQSQLKLVHIRAADTGDLTLACQFGFMMDVLDIRLNGTELNDGEAEAIKQQCAMKTVQGAVVPTKRNQDPKIPVVCTVARQGRIGNLKATYQCLRAPQKA</sequence>
<evidence type="ECO:0008006" key="3">
    <source>
        <dbReference type="Google" id="ProtNLM"/>
    </source>
</evidence>
<protein>
    <recommendedName>
        <fullName evidence="3">ZP domain-containing protein</fullName>
    </recommendedName>
</protein>
<keyword evidence="2" id="KW-1185">Reference proteome</keyword>
<comment type="caution">
    <text evidence="1">The sequence shown here is derived from an EMBL/GenBank/DDBJ whole genome shotgun (WGS) entry which is preliminary data.</text>
</comment>